<protein>
    <recommendedName>
        <fullName evidence="1">DUF7597 domain-containing protein</fullName>
    </recommendedName>
</protein>
<evidence type="ECO:0000313" key="3">
    <source>
        <dbReference type="Proteomes" id="UP000823388"/>
    </source>
</evidence>
<proteinExistence type="predicted"/>
<keyword evidence="3" id="KW-1185">Reference proteome</keyword>
<dbReference type="PANTHER" id="PTHR33075">
    <property type="entry name" value="OS02G0499800 PROTEIN"/>
    <property type="match status" value="1"/>
</dbReference>
<sequence length="171" mass="19535">MENEDGGPNRRARATVCFFGTPAKRHEDFAIAITEEDLSPAQRLAFMNEIQDYIRVVARKNVISYSPHPHGIGIYRLESPCDRDTLVFNSPHSIGDHSFSLANHDEAMNYRRSIFARVGWVMLVGYSLDYKEIHFIHQACNPIGWVIHWHSNDSSKDRVLVKGLDRLAVVD</sequence>
<organism evidence="2 3">
    <name type="scientific">Panicum virgatum</name>
    <name type="common">Blackwell switchgrass</name>
    <dbReference type="NCBI Taxonomy" id="38727"/>
    <lineage>
        <taxon>Eukaryota</taxon>
        <taxon>Viridiplantae</taxon>
        <taxon>Streptophyta</taxon>
        <taxon>Embryophyta</taxon>
        <taxon>Tracheophyta</taxon>
        <taxon>Spermatophyta</taxon>
        <taxon>Magnoliopsida</taxon>
        <taxon>Liliopsida</taxon>
        <taxon>Poales</taxon>
        <taxon>Poaceae</taxon>
        <taxon>PACMAD clade</taxon>
        <taxon>Panicoideae</taxon>
        <taxon>Panicodae</taxon>
        <taxon>Paniceae</taxon>
        <taxon>Panicinae</taxon>
        <taxon>Panicum</taxon>
        <taxon>Panicum sect. Hiantes</taxon>
    </lineage>
</organism>
<reference evidence="2" key="1">
    <citation type="submission" date="2020-05" db="EMBL/GenBank/DDBJ databases">
        <title>WGS assembly of Panicum virgatum.</title>
        <authorList>
            <person name="Lovell J.T."/>
            <person name="Jenkins J."/>
            <person name="Shu S."/>
            <person name="Juenger T.E."/>
            <person name="Schmutz J."/>
        </authorList>
    </citation>
    <scope>NUCLEOTIDE SEQUENCE</scope>
    <source>
        <strain evidence="2">AP13</strain>
    </source>
</reference>
<accession>A0A8T0UG36</accession>
<dbReference type="PANTHER" id="PTHR33075:SF10">
    <property type="entry name" value="DUF4283 DOMAIN-CONTAINING PROTEIN"/>
    <property type="match status" value="1"/>
</dbReference>
<dbReference type="AlphaFoldDB" id="A0A8T0UG36"/>
<dbReference type="Pfam" id="PF24530">
    <property type="entry name" value="DUF7597"/>
    <property type="match status" value="1"/>
</dbReference>
<dbReference type="EMBL" id="CM029042">
    <property type="protein sequence ID" value="KAG2620046.1"/>
    <property type="molecule type" value="Genomic_DNA"/>
</dbReference>
<dbReference type="InterPro" id="IPR056018">
    <property type="entry name" value="DUF7597"/>
</dbReference>
<evidence type="ECO:0000259" key="1">
    <source>
        <dbReference type="Pfam" id="PF24530"/>
    </source>
</evidence>
<name>A0A8T0UG36_PANVG</name>
<feature type="domain" description="DUF7597" evidence="1">
    <location>
        <begin position="3"/>
        <end position="113"/>
    </location>
</feature>
<evidence type="ECO:0000313" key="2">
    <source>
        <dbReference type="EMBL" id="KAG2620046.1"/>
    </source>
</evidence>
<gene>
    <name evidence="2" type="ORF">PVAP13_3NG101600</name>
</gene>
<comment type="caution">
    <text evidence="2">The sequence shown here is derived from an EMBL/GenBank/DDBJ whole genome shotgun (WGS) entry which is preliminary data.</text>
</comment>
<dbReference type="Proteomes" id="UP000823388">
    <property type="component" value="Chromosome 3N"/>
</dbReference>